<feature type="compositionally biased region" description="Basic residues" evidence="1">
    <location>
        <begin position="56"/>
        <end position="66"/>
    </location>
</feature>
<protein>
    <submittedName>
        <fullName evidence="2">Uncharacterized protein</fullName>
    </submittedName>
</protein>
<dbReference type="EMBL" id="OIVN01000513">
    <property type="protein sequence ID" value="SPC81410.1"/>
    <property type="molecule type" value="Genomic_DNA"/>
</dbReference>
<organism evidence="2">
    <name type="scientific">Fagus sylvatica</name>
    <name type="common">Beechnut</name>
    <dbReference type="NCBI Taxonomy" id="28930"/>
    <lineage>
        <taxon>Eukaryota</taxon>
        <taxon>Viridiplantae</taxon>
        <taxon>Streptophyta</taxon>
        <taxon>Embryophyta</taxon>
        <taxon>Tracheophyta</taxon>
        <taxon>Spermatophyta</taxon>
        <taxon>Magnoliopsida</taxon>
        <taxon>eudicotyledons</taxon>
        <taxon>Gunneridae</taxon>
        <taxon>Pentapetalae</taxon>
        <taxon>rosids</taxon>
        <taxon>fabids</taxon>
        <taxon>Fagales</taxon>
        <taxon>Fagaceae</taxon>
        <taxon>Fagus</taxon>
    </lineage>
</organism>
<reference evidence="2" key="1">
    <citation type="submission" date="2018-02" db="EMBL/GenBank/DDBJ databases">
        <authorList>
            <person name="Cohen D.B."/>
            <person name="Kent A.D."/>
        </authorList>
    </citation>
    <scope>NUCLEOTIDE SEQUENCE</scope>
</reference>
<evidence type="ECO:0000313" key="2">
    <source>
        <dbReference type="EMBL" id="SPC81410.1"/>
    </source>
</evidence>
<accession>A0A2N9F343</accession>
<proteinExistence type="predicted"/>
<feature type="region of interest" description="Disordered" evidence="1">
    <location>
        <begin position="1"/>
        <end position="66"/>
    </location>
</feature>
<gene>
    <name evidence="2" type="ORF">FSB_LOCUS9292</name>
</gene>
<feature type="compositionally biased region" description="Polar residues" evidence="1">
    <location>
        <begin position="1"/>
        <end position="14"/>
    </location>
</feature>
<name>A0A2N9F343_FAGSY</name>
<dbReference type="AlphaFoldDB" id="A0A2N9F343"/>
<evidence type="ECO:0000256" key="1">
    <source>
        <dbReference type="SAM" id="MobiDB-lite"/>
    </source>
</evidence>
<sequence>METMEASGNSSKIRVNSAKAWRGERVDDITEPGDDGGLGQLVENSSRLSEGLARRENRRRYGTRRL</sequence>